<sequence length="118" mass="13081">MTTTLAVNYPAPIPVGHRVEITEFADTRPEKKRKGFDMTLPFRHPVVVDLDTGIRYMNHVHAREDGNGGNAFTPNHYPFAPRPGLAVSRVYEARVVACTLVSVEGLSTQHTMLALEPI</sequence>
<accession>A0A8H9IWP1</accession>
<keyword evidence="2" id="KW-1185">Reference proteome</keyword>
<evidence type="ECO:0000313" key="1">
    <source>
        <dbReference type="EMBL" id="GHF62399.1"/>
    </source>
</evidence>
<evidence type="ECO:0000313" key="2">
    <source>
        <dbReference type="Proteomes" id="UP000658656"/>
    </source>
</evidence>
<protein>
    <submittedName>
        <fullName evidence="1">Uncharacterized protein</fullName>
    </submittedName>
</protein>
<dbReference type="AlphaFoldDB" id="A0A8H9IWP1"/>
<dbReference type="Proteomes" id="UP000658656">
    <property type="component" value="Unassembled WGS sequence"/>
</dbReference>
<dbReference type="OrthoDB" id="5072144at2"/>
<organism evidence="1 2">
    <name type="scientific">Amycolatopsis bartoniae</name>
    <dbReference type="NCBI Taxonomy" id="941986"/>
    <lineage>
        <taxon>Bacteria</taxon>
        <taxon>Bacillati</taxon>
        <taxon>Actinomycetota</taxon>
        <taxon>Actinomycetes</taxon>
        <taxon>Pseudonocardiales</taxon>
        <taxon>Pseudonocardiaceae</taxon>
        <taxon>Amycolatopsis</taxon>
    </lineage>
</organism>
<reference evidence="1" key="2">
    <citation type="submission" date="2020-09" db="EMBL/GenBank/DDBJ databases">
        <authorList>
            <person name="Sun Q."/>
            <person name="Zhou Y."/>
        </authorList>
    </citation>
    <scope>NUCLEOTIDE SEQUENCE</scope>
    <source>
        <strain evidence="1">CGMCC 4.7679</strain>
    </source>
</reference>
<proteinExistence type="predicted"/>
<reference evidence="1" key="1">
    <citation type="journal article" date="2014" name="Int. J. Syst. Evol. Microbiol.">
        <title>Complete genome sequence of Corynebacterium casei LMG S-19264T (=DSM 44701T), isolated from a smear-ripened cheese.</title>
        <authorList>
            <consortium name="US DOE Joint Genome Institute (JGI-PGF)"/>
            <person name="Walter F."/>
            <person name="Albersmeier A."/>
            <person name="Kalinowski J."/>
            <person name="Ruckert C."/>
        </authorList>
    </citation>
    <scope>NUCLEOTIDE SEQUENCE</scope>
    <source>
        <strain evidence="1">CGMCC 4.7679</strain>
    </source>
</reference>
<dbReference type="EMBL" id="BNAV01000005">
    <property type="protein sequence ID" value="GHF62399.1"/>
    <property type="molecule type" value="Genomic_DNA"/>
</dbReference>
<comment type="caution">
    <text evidence="1">The sequence shown here is derived from an EMBL/GenBank/DDBJ whole genome shotgun (WGS) entry which is preliminary data.</text>
</comment>
<gene>
    <name evidence="1" type="ORF">GCM10017566_39910</name>
</gene>
<dbReference type="RefSeq" id="WP_145936851.1">
    <property type="nucleotide sequence ID" value="NZ_BNAV01000005.1"/>
</dbReference>
<name>A0A8H9IWP1_9PSEU</name>